<keyword evidence="5" id="KW-1185">Reference proteome</keyword>
<proteinExistence type="inferred from homology"/>
<keyword evidence="1 3" id="KW-0805">Transcription regulation</keyword>
<dbReference type="Proteomes" id="UP001248581">
    <property type="component" value="Chromosome"/>
</dbReference>
<dbReference type="EMBL" id="CP134146">
    <property type="protein sequence ID" value="WNC68987.1"/>
    <property type="molecule type" value="Genomic_DNA"/>
</dbReference>
<evidence type="ECO:0000313" key="5">
    <source>
        <dbReference type="Proteomes" id="UP001248581"/>
    </source>
</evidence>
<dbReference type="RefSeq" id="WP_348388140.1">
    <property type="nucleotide sequence ID" value="NZ_CP134146.1"/>
</dbReference>
<keyword evidence="2 3" id="KW-0804">Transcription</keyword>
<dbReference type="Gene3D" id="1.20.120.1370">
    <property type="entry name" value="Regulator of RNA polymerase sigma(70) subunit, domain 4"/>
    <property type="match status" value="1"/>
</dbReference>
<organism evidence="4 5">
    <name type="scientific">Thalassotalea nanhaiensis</name>
    <dbReference type="NCBI Taxonomy" id="3065648"/>
    <lineage>
        <taxon>Bacteria</taxon>
        <taxon>Pseudomonadati</taxon>
        <taxon>Pseudomonadota</taxon>
        <taxon>Gammaproteobacteria</taxon>
        <taxon>Alteromonadales</taxon>
        <taxon>Colwelliaceae</taxon>
        <taxon>Thalassotalea</taxon>
    </lineage>
</organism>
<accession>A0ABY9TJK4</accession>
<reference evidence="5" key="1">
    <citation type="submission" date="2023-09" db="EMBL/GenBank/DDBJ databases">
        <authorList>
            <person name="Li S."/>
            <person name="Li X."/>
            <person name="Zhang C."/>
            <person name="Zhao Z."/>
        </authorList>
    </citation>
    <scope>NUCLEOTIDE SEQUENCE [LARGE SCALE GENOMIC DNA]</scope>
    <source>
        <strain evidence="5">SQ345</strain>
    </source>
</reference>
<evidence type="ECO:0000313" key="4">
    <source>
        <dbReference type="EMBL" id="WNC68987.1"/>
    </source>
</evidence>
<dbReference type="PIRSF" id="PIRSF016548">
    <property type="entry name" value="Rsd_AlgQ"/>
    <property type="match status" value="1"/>
</dbReference>
<protein>
    <submittedName>
        <fullName evidence="4">Sigma D regulator</fullName>
    </submittedName>
</protein>
<comment type="similarity">
    <text evidence="3">Belongs to the Rsd/AlgQ family.</text>
</comment>
<sequence>MLSRLEQAQQQWGGSLSAIDNWLTERQDVLVGYCQLAGLPPFDQTDKALPNRNEIQSFCQLLMDYMSAGHFEVFDQVVAQCKKNGPNSLALAQRIYPNIAKTTDFGLTFNDKYADINSDEILDGFDQSLSALGQFLEDRFELEDQLIEALYTNHS</sequence>
<gene>
    <name evidence="4" type="primary">rsd</name>
    <name evidence="4" type="ORF">RI845_02245</name>
</gene>
<dbReference type="NCBIfam" id="NF008723">
    <property type="entry name" value="PRK11718.1"/>
    <property type="match status" value="1"/>
</dbReference>
<dbReference type="InterPro" id="IPR007448">
    <property type="entry name" value="Sigma70_reg_Rsd_AlgQ"/>
</dbReference>
<evidence type="ECO:0000256" key="2">
    <source>
        <dbReference type="ARBA" id="ARBA00023163"/>
    </source>
</evidence>
<dbReference type="InterPro" id="IPR038309">
    <property type="entry name" value="Rsd/AlgQ_sf"/>
</dbReference>
<evidence type="ECO:0000256" key="3">
    <source>
        <dbReference type="RuleBase" id="RU004409"/>
    </source>
</evidence>
<dbReference type="Pfam" id="PF04353">
    <property type="entry name" value="Rsd_AlgQ"/>
    <property type="match status" value="1"/>
</dbReference>
<evidence type="ECO:0000256" key="1">
    <source>
        <dbReference type="ARBA" id="ARBA00023015"/>
    </source>
</evidence>
<name>A0ABY9TJK4_9GAMM</name>